<evidence type="ECO:0000256" key="5">
    <source>
        <dbReference type="ARBA" id="ARBA00034489"/>
    </source>
</evidence>
<protein>
    <recommendedName>
        <fullName evidence="1">tRNA-uridine aminocarboxypropyltransferase</fullName>
        <ecNumber evidence="1">2.5.1.25</ecNumber>
    </recommendedName>
</protein>
<evidence type="ECO:0000259" key="8">
    <source>
        <dbReference type="SMART" id="SM01144"/>
    </source>
</evidence>
<keyword evidence="10" id="KW-1185">Reference proteome</keyword>
<evidence type="ECO:0000256" key="7">
    <source>
        <dbReference type="SAM" id="MobiDB-lite"/>
    </source>
</evidence>
<gene>
    <name evidence="9" type="ORF">HYH02_007627</name>
</gene>
<dbReference type="EMBL" id="JAEHOD010000022">
    <property type="protein sequence ID" value="KAG2447297.1"/>
    <property type="molecule type" value="Genomic_DNA"/>
</dbReference>
<keyword evidence="3" id="KW-0949">S-adenosyl-L-methionine</keyword>
<dbReference type="InterPro" id="IPR005636">
    <property type="entry name" value="DTW"/>
</dbReference>
<feature type="domain" description="DTW" evidence="8">
    <location>
        <begin position="26"/>
        <end position="388"/>
    </location>
</feature>
<dbReference type="InterPro" id="IPR039262">
    <property type="entry name" value="DTWD2/TAPT"/>
</dbReference>
<keyword evidence="4" id="KW-0819">tRNA processing</keyword>
<keyword evidence="2" id="KW-0808">Transferase</keyword>
<dbReference type="PANTHER" id="PTHR21392">
    <property type="entry name" value="TRNA-URIDINE AMINOCARBOXYPROPYLTRANSFERASE 2"/>
    <property type="match status" value="1"/>
</dbReference>
<evidence type="ECO:0000256" key="1">
    <source>
        <dbReference type="ARBA" id="ARBA00012386"/>
    </source>
</evidence>
<feature type="region of interest" description="Disordered" evidence="7">
    <location>
        <begin position="395"/>
        <end position="417"/>
    </location>
</feature>
<feature type="compositionally biased region" description="Low complexity" evidence="7">
    <location>
        <begin position="144"/>
        <end position="155"/>
    </location>
</feature>
<comment type="similarity">
    <text evidence="5">Belongs to the TDD superfamily. DTWD2 family.</text>
</comment>
<name>A0A835WGW0_9CHLO</name>
<comment type="catalytic activity">
    <reaction evidence="6">
        <text>a uridine in tRNA + S-adenosyl-L-methionine = a 3-[(3S)-3-amino-3-carboxypropyl]uridine in tRNA + S-methyl-5'-thioadenosine + H(+)</text>
        <dbReference type="Rhea" id="RHEA:62432"/>
        <dbReference type="Rhea" id="RHEA-COMP:13339"/>
        <dbReference type="Rhea" id="RHEA-COMP:16092"/>
        <dbReference type="ChEBI" id="CHEBI:15378"/>
        <dbReference type="ChEBI" id="CHEBI:17509"/>
        <dbReference type="ChEBI" id="CHEBI:59789"/>
        <dbReference type="ChEBI" id="CHEBI:65315"/>
        <dbReference type="ChEBI" id="CHEBI:82930"/>
        <dbReference type="EC" id="2.5.1.25"/>
    </reaction>
</comment>
<feature type="region of interest" description="Disordered" evidence="7">
    <location>
        <begin position="11"/>
        <end position="30"/>
    </location>
</feature>
<dbReference type="EC" id="2.5.1.25" evidence="1"/>
<dbReference type="OrthoDB" id="545722at2759"/>
<accession>A0A835WGW0</accession>
<dbReference type="GO" id="GO:0008033">
    <property type="term" value="P:tRNA processing"/>
    <property type="evidence" value="ECO:0007669"/>
    <property type="project" value="UniProtKB-KW"/>
</dbReference>
<evidence type="ECO:0000256" key="6">
    <source>
        <dbReference type="ARBA" id="ARBA00048718"/>
    </source>
</evidence>
<dbReference type="AlphaFoldDB" id="A0A835WGW0"/>
<evidence type="ECO:0000256" key="2">
    <source>
        <dbReference type="ARBA" id="ARBA00022679"/>
    </source>
</evidence>
<feature type="region of interest" description="Disordered" evidence="7">
    <location>
        <begin position="144"/>
        <end position="163"/>
    </location>
</feature>
<evidence type="ECO:0000313" key="9">
    <source>
        <dbReference type="EMBL" id="KAG2447297.1"/>
    </source>
</evidence>
<feature type="compositionally biased region" description="Low complexity" evidence="7">
    <location>
        <begin position="297"/>
        <end position="322"/>
    </location>
</feature>
<feature type="compositionally biased region" description="Low complexity" evidence="7">
    <location>
        <begin position="11"/>
        <end position="24"/>
    </location>
</feature>
<evidence type="ECO:0000256" key="4">
    <source>
        <dbReference type="ARBA" id="ARBA00022694"/>
    </source>
</evidence>
<feature type="region of interest" description="Disordered" evidence="7">
    <location>
        <begin position="286"/>
        <end position="332"/>
    </location>
</feature>
<dbReference type="GO" id="GO:0016432">
    <property type="term" value="F:tRNA-uridine aminocarboxypropyltransferase activity"/>
    <property type="evidence" value="ECO:0007669"/>
    <property type="project" value="UniProtKB-EC"/>
</dbReference>
<dbReference type="Proteomes" id="UP000613740">
    <property type="component" value="Unassembled WGS sequence"/>
</dbReference>
<organism evidence="9 10">
    <name type="scientific">Chlamydomonas schloesseri</name>
    <dbReference type="NCBI Taxonomy" id="2026947"/>
    <lineage>
        <taxon>Eukaryota</taxon>
        <taxon>Viridiplantae</taxon>
        <taxon>Chlorophyta</taxon>
        <taxon>core chlorophytes</taxon>
        <taxon>Chlorophyceae</taxon>
        <taxon>CS clade</taxon>
        <taxon>Chlamydomonadales</taxon>
        <taxon>Chlamydomonadaceae</taxon>
        <taxon>Chlamydomonas</taxon>
    </lineage>
</organism>
<reference evidence="9" key="1">
    <citation type="journal article" date="2020" name="bioRxiv">
        <title>Comparative genomics of Chlamydomonas.</title>
        <authorList>
            <person name="Craig R.J."/>
            <person name="Hasan A.R."/>
            <person name="Ness R.W."/>
            <person name="Keightley P.D."/>
        </authorList>
    </citation>
    <scope>NUCLEOTIDE SEQUENCE</scope>
    <source>
        <strain evidence="9">CCAP 11/173</strain>
    </source>
</reference>
<evidence type="ECO:0000313" key="10">
    <source>
        <dbReference type="Proteomes" id="UP000613740"/>
    </source>
</evidence>
<dbReference type="PANTHER" id="PTHR21392:SF0">
    <property type="entry name" value="TRNA-URIDINE AMINOCARBOXYPROPYLTRANSFERASE 2"/>
    <property type="match status" value="1"/>
</dbReference>
<dbReference type="Pfam" id="PF03942">
    <property type="entry name" value="DTW"/>
    <property type="match status" value="1"/>
</dbReference>
<comment type="caution">
    <text evidence="9">The sequence shown here is derived from an EMBL/GenBank/DDBJ whole genome shotgun (WGS) entry which is preliminary data.</text>
</comment>
<dbReference type="SMART" id="SM01144">
    <property type="entry name" value="DTW"/>
    <property type="match status" value="1"/>
</dbReference>
<evidence type="ECO:0000256" key="3">
    <source>
        <dbReference type="ARBA" id="ARBA00022691"/>
    </source>
</evidence>
<proteinExistence type="inferred from homology"/>
<sequence>MLDGLEFGDLAGSSSDSDGAAQQAAKRRDCPRCNRPPRVCVCPALPDAPLRLRGQVFILQHPYELKKRMATVPLLTRCLDEASLRVLPARRLQQPGKSPETDAMLEGAARGDYPLYLLFPGPDATDLAEVAESETHAARLQAAAARLGAQQPGPGDATGAGAGPAVSAQAAAAAASSAAPAADTAAAAADSVAGCCESGPPQAQQPQPQVPQPAYLLVVVDGTWRQAKEMFKHVAGRCLPPDGPGVQVSLKPSDVLPLPPPAAAAAPLNQAEGGAAVAACQPAEAGRAAQGRGSPGQDGARADAGAPADADVDAHANADAGSSGSGGDPLQYDPNMPCLIRKEPVEGFVTTYEATARALGLLEGRPDLADTLLAPLRLMTRLQAAFDPAIRSRMLQQPEPPKPLQGKAPVPGQVEGH</sequence>